<reference evidence="2 3" key="1">
    <citation type="submission" date="2016-09" db="EMBL/GenBank/DDBJ databases">
        <title>Extensive genetic diversity and differential bi-allelic expression allows diatom success in the polar Southern Ocean.</title>
        <authorList>
            <consortium name="DOE Joint Genome Institute"/>
            <person name="Mock T."/>
            <person name="Otillar R.P."/>
            <person name="Strauss J."/>
            <person name="Dupont C."/>
            <person name="Frickenhaus S."/>
            <person name="Maumus F."/>
            <person name="Mcmullan M."/>
            <person name="Sanges R."/>
            <person name="Schmutz J."/>
            <person name="Toseland A."/>
            <person name="Valas R."/>
            <person name="Veluchamy A."/>
            <person name="Ward B.J."/>
            <person name="Allen A."/>
            <person name="Barry K."/>
            <person name="Falciatore A."/>
            <person name="Ferrante M."/>
            <person name="Fortunato A.E."/>
            <person name="Gloeckner G."/>
            <person name="Gruber A."/>
            <person name="Hipkin R."/>
            <person name="Janech M."/>
            <person name="Kroth P."/>
            <person name="Leese F."/>
            <person name="Lindquist E."/>
            <person name="Lyon B.R."/>
            <person name="Martin J."/>
            <person name="Mayer C."/>
            <person name="Parker M."/>
            <person name="Quesneville H."/>
            <person name="Raymond J."/>
            <person name="Uhlig C."/>
            <person name="Valentin K.U."/>
            <person name="Worden A.Z."/>
            <person name="Armbrust E.V."/>
            <person name="Bowler C."/>
            <person name="Green B."/>
            <person name="Moulton V."/>
            <person name="Van Oosterhout C."/>
            <person name="Grigoriev I."/>
        </authorList>
    </citation>
    <scope>NUCLEOTIDE SEQUENCE [LARGE SCALE GENOMIC DNA]</scope>
    <source>
        <strain evidence="2 3">CCMP1102</strain>
    </source>
</reference>
<dbReference type="InParanoid" id="A0A1E7F228"/>
<feature type="signal peptide" evidence="1">
    <location>
        <begin position="1"/>
        <end position="24"/>
    </location>
</feature>
<feature type="chain" id="PRO_5009192542" evidence="1">
    <location>
        <begin position="25"/>
        <end position="274"/>
    </location>
</feature>
<keyword evidence="3" id="KW-1185">Reference proteome</keyword>
<evidence type="ECO:0000313" key="2">
    <source>
        <dbReference type="EMBL" id="OEU12164.1"/>
    </source>
</evidence>
<dbReference type="EMBL" id="KV784365">
    <property type="protein sequence ID" value="OEU12164.1"/>
    <property type="molecule type" value="Genomic_DNA"/>
</dbReference>
<evidence type="ECO:0000313" key="3">
    <source>
        <dbReference type="Proteomes" id="UP000095751"/>
    </source>
</evidence>
<name>A0A1E7F228_9STRA</name>
<keyword evidence="1" id="KW-0732">Signal</keyword>
<dbReference type="AlphaFoldDB" id="A0A1E7F228"/>
<accession>A0A1E7F228</accession>
<dbReference type="OrthoDB" id="40519at2759"/>
<organism evidence="2 3">
    <name type="scientific">Fragilariopsis cylindrus CCMP1102</name>
    <dbReference type="NCBI Taxonomy" id="635003"/>
    <lineage>
        <taxon>Eukaryota</taxon>
        <taxon>Sar</taxon>
        <taxon>Stramenopiles</taxon>
        <taxon>Ochrophyta</taxon>
        <taxon>Bacillariophyta</taxon>
        <taxon>Bacillariophyceae</taxon>
        <taxon>Bacillariophycidae</taxon>
        <taxon>Bacillariales</taxon>
        <taxon>Bacillariaceae</taxon>
        <taxon>Fragilariopsis</taxon>
    </lineage>
</organism>
<gene>
    <name evidence="2" type="ORF">FRACYDRAFT_191741</name>
</gene>
<sequence>MKIVSQLGLLVFLVSGGTTPACEAFSNPQLKTTQPNNIHEVAVVVAQEAQQPQSSRRELFQKTASSIVGITGAIALPGLVLAPSQPAFASGGATAGKYTTIPIAKRRYYGRVQAAVHEFLLLGPEVVKADFSAPTIQAFFDINGLVVVQAKRKDINGSCTKKDKNCKGKEVRDSQYNDMKTSMYLLGNAFRLNQTKAPDNLPSVRAAKKFFKEMDLVEKATKKGRKNDKDSVIHYAAALEALDCFLDLVELPPTDSGNYDKEFSRATGDSARIT</sequence>
<proteinExistence type="predicted"/>
<protein>
    <submittedName>
        <fullName evidence="2">Uncharacterized protein</fullName>
    </submittedName>
</protein>
<evidence type="ECO:0000256" key="1">
    <source>
        <dbReference type="SAM" id="SignalP"/>
    </source>
</evidence>
<dbReference type="Proteomes" id="UP000095751">
    <property type="component" value="Unassembled WGS sequence"/>
</dbReference>
<dbReference type="KEGG" id="fcy:FRACYDRAFT_191741"/>